<dbReference type="Gene3D" id="2.40.50.100">
    <property type="match status" value="1"/>
</dbReference>
<proteinExistence type="predicted"/>
<dbReference type="InterPro" id="IPR001882">
    <property type="entry name" value="Biotin_BS"/>
</dbReference>
<comment type="caution">
    <text evidence="12">The sequence shown here is derived from an EMBL/GenBank/DDBJ whole genome shotgun (WGS) entry which is preliminary data.</text>
</comment>
<dbReference type="PRINTS" id="PR01071">
    <property type="entry name" value="ACOABIOTINCC"/>
</dbReference>
<name>A0ABT8SIU6_9CAUL</name>
<protein>
    <recommendedName>
        <fullName evidence="3 9">Biotin carboxyl carrier protein of acetyl-CoA carboxylase</fullName>
    </recommendedName>
</protein>
<dbReference type="InterPro" id="IPR050709">
    <property type="entry name" value="Biotin_Carboxyl_Carrier/Decarb"/>
</dbReference>
<evidence type="ECO:0000256" key="8">
    <source>
        <dbReference type="ARBA" id="ARBA00023267"/>
    </source>
</evidence>
<dbReference type="PROSITE" id="PS50968">
    <property type="entry name" value="BIOTINYL_LIPOYL"/>
    <property type="match status" value="1"/>
</dbReference>
<organism evidence="12 13">
    <name type="scientific">Peiella sedimenti</name>
    <dbReference type="NCBI Taxonomy" id="3061083"/>
    <lineage>
        <taxon>Bacteria</taxon>
        <taxon>Pseudomonadati</taxon>
        <taxon>Pseudomonadota</taxon>
        <taxon>Alphaproteobacteria</taxon>
        <taxon>Caulobacterales</taxon>
        <taxon>Caulobacteraceae</taxon>
        <taxon>Peiella</taxon>
    </lineage>
</organism>
<feature type="compositionally biased region" description="Low complexity" evidence="10">
    <location>
        <begin position="66"/>
        <end position="78"/>
    </location>
</feature>
<keyword evidence="13" id="KW-1185">Reference proteome</keyword>
<accession>A0ABT8SIU6</accession>
<feature type="region of interest" description="Disordered" evidence="10">
    <location>
        <begin position="56"/>
        <end position="86"/>
    </location>
</feature>
<dbReference type="SUPFAM" id="SSF51230">
    <property type="entry name" value="Single hybrid motif"/>
    <property type="match status" value="1"/>
</dbReference>
<dbReference type="EMBL" id="JAUKTR010000001">
    <property type="protein sequence ID" value="MDO1558495.1"/>
    <property type="molecule type" value="Genomic_DNA"/>
</dbReference>
<dbReference type="PROSITE" id="PS00188">
    <property type="entry name" value="BIOTIN"/>
    <property type="match status" value="1"/>
</dbReference>
<keyword evidence="7 9" id="KW-0275">Fatty acid biosynthesis</keyword>
<dbReference type="InterPro" id="IPR000089">
    <property type="entry name" value="Biotin_lipoyl"/>
</dbReference>
<gene>
    <name evidence="12" type="primary">accB</name>
    <name evidence="12" type="ORF">Q0812_03525</name>
</gene>
<dbReference type="Proteomes" id="UP001169063">
    <property type="component" value="Unassembled WGS sequence"/>
</dbReference>
<evidence type="ECO:0000313" key="12">
    <source>
        <dbReference type="EMBL" id="MDO1558495.1"/>
    </source>
</evidence>
<dbReference type="Pfam" id="PF00364">
    <property type="entry name" value="Biotin_lipoyl"/>
    <property type="match status" value="1"/>
</dbReference>
<evidence type="ECO:0000256" key="3">
    <source>
        <dbReference type="ARBA" id="ARBA00017562"/>
    </source>
</evidence>
<evidence type="ECO:0000256" key="7">
    <source>
        <dbReference type="ARBA" id="ARBA00023160"/>
    </source>
</evidence>
<keyword evidence="5 9" id="KW-0276">Fatty acid metabolism</keyword>
<evidence type="ECO:0000256" key="6">
    <source>
        <dbReference type="ARBA" id="ARBA00023098"/>
    </source>
</evidence>
<evidence type="ECO:0000313" key="13">
    <source>
        <dbReference type="Proteomes" id="UP001169063"/>
    </source>
</evidence>
<sequence>MAASKTPSPIDSLLVRELAGILNETDLTEIEVEKDGLKIRVAKSMAAAAPMMVHAPPPAAAPAPQPAAQAAPATAPAAAKRDGEEVKSPMVGTAYLSPQPGAPAFIKPGDKVKAGQTLLIVEAMKTMNPIASPRDGVVAEVLVGDAQPVEYGEPLVVLQ</sequence>
<evidence type="ECO:0000256" key="5">
    <source>
        <dbReference type="ARBA" id="ARBA00022832"/>
    </source>
</evidence>
<evidence type="ECO:0000256" key="2">
    <source>
        <dbReference type="ARBA" id="ARBA00005194"/>
    </source>
</evidence>
<evidence type="ECO:0000256" key="4">
    <source>
        <dbReference type="ARBA" id="ARBA00022516"/>
    </source>
</evidence>
<evidence type="ECO:0000256" key="1">
    <source>
        <dbReference type="ARBA" id="ARBA00003761"/>
    </source>
</evidence>
<dbReference type="InterPro" id="IPR001249">
    <property type="entry name" value="AcCoA_biotinCC"/>
</dbReference>
<dbReference type="PANTHER" id="PTHR45266">
    <property type="entry name" value="OXALOACETATE DECARBOXYLASE ALPHA CHAIN"/>
    <property type="match status" value="1"/>
</dbReference>
<dbReference type="RefSeq" id="WP_302108906.1">
    <property type="nucleotide sequence ID" value="NZ_JAUKTR010000001.1"/>
</dbReference>
<dbReference type="PANTHER" id="PTHR45266:SF3">
    <property type="entry name" value="OXALOACETATE DECARBOXYLASE ALPHA CHAIN"/>
    <property type="match status" value="1"/>
</dbReference>
<dbReference type="InterPro" id="IPR011053">
    <property type="entry name" value="Single_hybrid_motif"/>
</dbReference>
<evidence type="ECO:0000256" key="9">
    <source>
        <dbReference type="RuleBase" id="RU364072"/>
    </source>
</evidence>
<evidence type="ECO:0000259" key="11">
    <source>
        <dbReference type="PROSITE" id="PS50968"/>
    </source>
</evidence>
<reference evidence="12" key="1">
    <citation type="submission" date="2023-07" db="EMBL/GenBank/DDBJ databases">
        <title>Brevundimonas soil sp. nov., isolated from the soil of chemical plant.</title>
        <authorList>
            <person name="Wu N."/>
        </authorList>
    </citation>
    <scope>NUCLEOTIDE SEQUENCE</scope>
    <source>
        <strain evidence="12">XZ-24</strain>
    </source>
</reference>
<keyword evidence="12" id="KW-0436">Ligase</keyword>
<dbReference type="NCBIfam" id="TIGR00531">
    <property type="entry name" value="BCCP"/>
    <property type="match status" value="1"/>
</dbReference>
<evidence type="ECO:0000256" key="10">
    <source>
        <dbReference type="SAM" id="MobiDB-lite"/>
    </source>
</evidence>
<keyword evidence="4 9" id="KW-0444">Lipid biosynthesis</keyword>
<comment type="function">
    <text evidence="1 9">This protein is a component of the acetyl coenzyme A carboxylase complex; first, biotin carboxylase catalyzes the carboxylation of the carrier protein and then the transcarboxylase transfers the carboxyl group to form malonyl-CoA.</text>
</comment>
<keyword evidence="6 9" id="KW-0443">Lipid metabolism</keyword>
<keyword evidence="8 9" id="KW-0092">Biotin</keyword>
<comment type="pathway">
    <text evidence="2 9">Lipid metabolism; fatty acid biosynthesis.</text>
</comment>
<dbReference type="GO" id="GO:0003989">
    <property type="term" value="F:acetyl-CoA carboxylase activity"/>
    <property type="evidence" value="ECO:0007669"/>
    <property type="project" value="UniProtKB-EC"/>
</dbReference>
<feature type="compositionally biased region" description="Pro residues" evidence="10">
    <location>
        <begin position="56"/>
        <end position="65"/>
    </location>
</feature>
<dbReference type="CDD" id="cd06850">
    <property type="entry name" value="biotinyl_domain"/>
    <property type="match status" value="1"/>
</dbReference>
<feature type="domain" description="Lipoyl-binding" evidence="11">
    <location>
        <begin position="83"/>
        <end position="159"/>
    </location>
</feature>